<protein>
    <submittedName>
        <fullName evidence="1">Uncharacterized protein</fullName>
    </submittedName>
</protein>
<keyword evidence="2" id="KW-1185">Reference proteome</keyword>
<evidence type="ECO:0000313" key="2">
    <source>
        <dbReference type="Proteomes" id="UP000541033"/>
    </source>
</evidence>
<accession>A0A7X5QYM0</accession>
<name>A0A7X5QYM0_9MICO</name>
<reference evidence="1 2" key="1">
    <citation type="submission" date="2020-02" db="EMBL/GenBank/DDBJ databases">
        <title>Sequencing the genomes of 1000 actinobacteria strains.</title>
        <authorList>
            <person name="Klenk H.-P."/>
        </authorList>
    </citation>
    <scope>NUCLEOTIDE SEQUENCE [LARGE SCALE GENOMIC DNA]</scope>
    <source>
        <strain evidence="1 2">DSM 27960</strain>
    </source>
</reference>
<sequence>MAALRQNLNLVWVINDPLDKVFESRSEH</sequence>
<gene>
    <name evidence="1" type="ORF">FHX76_000277</name>
</gene>
<dbReference type="Proteomes" id="UP000541033">
    <property type="component" value="Unassembled WGS sequence"/>
</dbReference>
<dbReference type="AlphaFoldDB" id="A0A7X5QYM0"/>
<proteinExistence type="predicted"/>
<comment type="caution">
    <text evidence="1">The sequence shown here is derived from an EMBL/GenBank/DDBJ whole genome shotgun (WGS) entry which is preliminary data.</text>
</comment>
<evidence type="ECO:0000313" key="1">
    <source>
        <dbReference type="EMBL" id="NIH52409.1"/>
    </source>
</evidence>
<organism evidence="1 2">
    <name type="scientific">Lysinibacter cavernae</name>
    <dbReference type="NCBI Taxonomy" id="1640652"/>
    <lineage>
        <taxon>Bacteria</taxon>
        <taxon>Bacillati</taxon>
        <taxon>Actinomycetota</taxon>
        <taxon>Actinomycetes</taxon>
        <taxon>Micrococcales</taxon>
        <taxon>Microbacteriaceae</taxon>
        <taxon>Lysinibacter</taxon>
    </lineage>
</organism>
<dbReference type="EMBL" id="JAAMOX010000001">
    <property type="protein sequence ID" value="NIH52409.1"/>
    <property type="molecule type" value="Genomic_DNA"/>
</dbReference>